<dbReference type="AlphaFoldDB" id="A0A803MEJ6"/>
<dbReference type="InterPro" id="IPR032799">
    <property type="entry name" value="TAXi_C"/>
</dbReference>
<dbReference type="SUPFAM" id="SSF50630">
    <property type="entry name" value="Acid proteases"/>
    <property type="match status" value="1"/>
</dbReference>
<keyword evidence="5 8" id="KW-0378">Hydrolase</keyword>
<dbReference type="Pfam" id="PF14543">
    <property type="entry name" value="TAXi_N"/>
    <property type="match status" value="1"/>
</dbReference>
<evidence type="ECO:0000256" key="9">
    <source>
        <dbReference type="SAM" id="MobiDB-lite"/>
    </source>
</evidence>
<reference evidence="11" key="1">
    <citation type="journal article" date="2017" name="Nature">
        <title>The genome of Chenopodium quinoa.</title>
        <authorList>
            <person name="Jarvis D.E."/>
            <person name="Ho Y.S."/>
            <person name="Lightfoot D.J."/>
            <person name="Schmoeckel S.M."/>
            <person name="Li B."/>
            <person name="Borm T.J.A."/>
            <person name="Ohyanagi H."/>
            <person name="Mineta K."/>
            <person name="Michell C.T."/>
            <person name="Saber N."/>
            <person name="Kharbatia N.M."/>
            <person name="Rupper R.R."/>
            <person name="Sharp A.R."/>
            <person name="Dally N."/>
            <person name="Boughton B.A."/>
            <person name="Woo Y.H."/>
            <person name="Gao G."/>
            <person name="Schijlen E.G.W.M."/>
            <person name="Guo X."/>
            <person name="Momin A.A."/>
            <person name="Negrao S."/>
            <person name="Al-Babili S."/>
            <person name="Gehring C."/>
            <person name="Roessner U."/>
            <person name="Jung C."/>
            <person name="Murphy K."/>
            <person name="Arold S.T."/>
            <person name="Gojobori T."/>
            <person name="van der Linden C.G."/>
            <person name="van Loo E.N."/>
            <person name="Jellen E.N."/>
            <person name="Maughan P.J."/>
            <person name="Tester M."/>
        </authorList>
    </citation>
    <scope>NUCLEOTIDE SEQUENCE [LARGE SCALE GENOMIC DNA]</scope>
    <source>
        <strain evidence="11">cv. PI 614886</strain>
    </source>
</reference>
<dbReference type="InterPro" id="IPR032861">
    <property type="entry name" value="TAXi_N"/>
</dbReference>
<evidence type="ECO:0000256" key="6">
    <source>
        <dbReference type="ARBA" id="ARBA00023180"/>
    </source>
</evidence>
<dbReference type="Pfam" id="PF14541">
    <property type="entry name" value="TAXi_C"/>
    <property type="match status" value="2"/>
</dbReference>
<name>A0A803MEJ6_CHEQI</name>
<dbReference type="PRINTS" id="PR00792">
    <property type="entry name" value="PEPSIN"/>
</dbReference>
<feature type="active site" evidence="7">
    <location>
        <position position="85"/>
    </location>
</feature>
<dbReference type="InterPro" id="IPR001969">
    <property type="entry name" value="Aspartic_peptidase_AS"/>
</dbReference>
<dbReference type="InterPro" id="IPR021109">
    <property type="entry name" value="Peptidase_aspartic_dom_sf"/>
</dbReference>
<evidence type="ECO:0000256" key="1">
    <source>
        <dbReference type="ARBA" id="ARBA00007447"/>
    </source>
</evidence>
<dbReference type="GO" id="GO:0006508">
    <property type="term" value="P:proteolysis"/>
    <property type="evidence" value="ECO:0007669"/>
    <property type="project" value="UniProtKB-KW"/>
</dbReference>
<dbReference type="EnsemblPlants" id="AUR62027889-RA">
    <property type="protein sequence ID" value="AUR62027889-RA:cds"/>
    <property type="gene ID" value="AUR62027889"/>
</dbReference>
<dbReference type="PANTHER" id="PTHR47967:SF23">
    <property type="entry name" value="OS04G0448300 PROTEIN"/>
    <property type="match status" value="1"/>
</dbReference>
<dbReference type="GO" id="GO:0004190">
    <property type="term" value="F:aspartic-type endopeptidase activity"/>
    <property type="evidence" value="ECO:0007669"/>
    <property type="project" value="UniProtKB-KW"/>
</dbReference>
<dbReference type="InterPro" id="IPR001461">
    <property type="entry name" value="Aspartic_peptidase_A1"/>
</dbReference>
<protein>
    <recommendedName>
        <fullName evidence="10">Peptidase A1 domain-containing protein</fullName>
    </recommendedName>
</protein>
<proteinExistence type="inferred from homology"/>
<keyword evidence="12" id="KW-1185">Reference proteome</keyword>
<evidence type="ECO:0000256" key="8">
    <source>
        <dbReference type="RuleBase" id="RU000454"/>
    </source>
</evidence>
<dbReference type="Gene3D" id="2.40.70.10">
    <property type="entry name" value="Acid Proteases"/>
    <property type="match status" value="3"/>
</dbReference>
<dbReference type="PANTHER" id="PTHR47967">
    <property type="entry name" value="OS07G0603500 PROTEIN-RELATED"/>
    <property type="match status" value="1"/>
</dbReference>
<keyword evidence="4 8" id="KW-0064">Aspartyl protease</keyword>
<dbReference type="InterPro" id="IPR033121">
    <property type="entry name" value="PEPTIDASE_A1"/>
</dbReference>
<dbReference type="Proteomes" id="UP000596660">
    <property type="component" value="Unplaced"/>
</dbReference>
<feature type="domain" description="Peptidase A1" evidence="10">
    <location>
        <begin position="67"/>
        <end position="431"/>
    </location>
</feature>
<dbReference type="Gramene" id="AUR62027889-RA">
    <property type="protein sequence ID" value="AUR62027889-RA:cds"/>
    <property type="gene ID" value="AUR62027889"/>
</dbReference>
<sequence length="438" mass="46893">MSTSLAVTPSSRVSFRVDIARINSKLKLPNSQTAQSTIKLEGFSSQAANPTPSPSFKSSVLQADGEFIMNMSLGTPPRQFPAIMDTGSDLVWTQCMPCMACYHQATPVFDPNASSSFSPLPCSSPLCASKTKKCMSNLCRYKTLYGDMSFTQGYLATDTFILGDSTHNVSIPNIGFGCGNNNGGSGLDTVAGIIGLGRGPLSLVTQLKVKKFSYCLPVLGENKKGTLSFGSLADEGFNASSSQGTPILENPVLPSRLKKDGTGGMILDTGTTLTYLEQEAYQVLKQEFVKRTRLPAVFSSYTDLDLCFRTPAAATDCPHPSITAAAHLPATATPDTSVVQTAGGEDSTAPEPMGRGHRPKNASSHSFPKLKLHFKDLVLELPKDNYLTDASSPRMVCLTIMPSNGVSMFGSQLQQNFVILHDLEKQTVSFFPSQCAYG</sequence>
<accession>A0A803MEJ6</accession>
<evidence type="ECO:0000313" key="12">
    <source>
        <dbReference type="Proteomes" id="UP000596660"/>
    </source>
</evidence>
<evidence type="ECO:0000259" key="10">
    <source>
        <dbReference type="PROSITE" id="PS51767"/>
    </source>
</evidence>
<dbReference type="InterPro" id="IPR051708">
    <property type="entry name" value="Plant_Aspart_Prot_A1"/>
</dbReference>
<evidence type="ECO:0000256" key="7">
    <source>
        <dbReference type="PIRSR" id="PIRSR601461-1"/>
    </source>
</evidence>
<evidence type="ECO:0000256" key="2">
    <source>
        <dbReference type="ARBA" id="ARBA00022670"/>
    </source>
</evidence>
<keyword evidence="2 8" id="KW-0645">Protease</keyword>
<organism evidence="11 12">
    <name type="scientific">Chenopodium quinoa</name>
    <name type="common">Quinoa</name>
    <dbReference type="NCBI Taxonomy" id="63459"/>
    <lineage>
        <taxon>Eukaryota</taxon>
        <taxon>Viridiplantae</taxon>
        <taxon>Streptophyta</taxon>
        <taxon>Embryophyta</taxon>
        <taxon>Tracheophyta</taxon>
        <taxon>Spermatophyta</taxon>
        <taxon>Magnoliopsida</taxon>
        <taxon>eudicotyledons</taxon>
        <taxon>Gunneridae</taxon>
        <taxon>Pentapetalae</taxon>
        <taxon>Caryophyllales</taxon>
        <taxon>Chenopodiaceae</taxon>
        <taxon>Chenopodioideae</taxon>
        <taxon>Atripliceae</taxon>
        <taxon>Chenopodium</taxon>
    </lineage>
</organism>
<keyword evidence="3" id="KW-0732">Signal</keyword>
<dbReference type="CDD" id="cd05476">
    <property type="entry name" value="pepsin_A_like_plant"/>
    <property type="match status" value="1"/>
</dbReference>
<reference evidence="11" key="2">
    <citation type="submission" date="2021-03" db="UniProtKB">
        <authorList>
            <consortium name="EnsemblPlants"/>
        </authorList>
    </citation>
    <scope>IDENTIFICATION</scope>
</reference>
<comment type="similarity">
    <text evidence="1 8">Belongs to the peptidase A1 family.</text>
</comment>
<dbReference type="InterPro" id="IPR034161">
    <property type="entry name" value="Pepsin-like_plant"/>
</dbReference>
<dbReference type="OMA" id="YLEQEAY"/>
<evidence type="ECO:0000256" key="5">
    <source>
        <dbReference type="ARBA" id="ARBA00022801"/>
    </source>
</evidence>
<feature type="region of interest" description="Disordered" evidence="9">
    <location>
        <begin position="336"/>
        <end position="365"/>
    </location>
</feature>
<dbReference type="GO" id="GO:0005576">
    <property type="term" value="C:extracellular region"/>
    <property type="evidence" value="ECO:0007669"/>
    <property type="project" value="TreeGrafter"/>
</dbReference>
<dbReference type="PROSITE" id="PS51767">
    <property type="entry name" value="PEPTIDASE_A1"/>
    <property type="match status" value="1"/>
</dbReference>
<dbReference type="FunFam" id="2.40.70.10:FF:000016">
    <property type="entry name" value="Probable aspartic protease At2g35615"/>
    <property type="match status" value="1"/>
</dbReference>
<keyword evidence="6" id="KW-0325">Glycoprotein</keyword>
<evidence type="ECO:0000313" key="11">
    <source>
        <dbReference type="EnsemblPlants" id="AUR62027889-RA:cds"/>
    </source>
</evidence>
<dbReference type="PROSITE" id="PS00141">
    <property type="entry name" value="ASP_PROTEASE"/>
    <property type="match status" value="1"/>
</dbReference>
<evidence type="ECO:0000256" key="4">
    <source>
        <dbReference type="ARBA" id="ARBA00022750"/>
    </source>
</evidence>
<feature type="active site" evidence="7">
    <location>
        <position position="268"/>
    </location>
</feature>
<evidence type="ECO:0000256" key="3">
    <source>
        <dbReference type="ARBA" id="ARBA00022729"/>
    </source>
</evidence>